<comment type="caution">
    <text evidence="2">The sequence shown here is derived from an EMBL/GenBank/DDBJ whole genome shotgun (WGS) entry which is preliminary data.</text>
</comment>
<evidence type="ECO:0000256" key="1">
    <source>
        <dbReference type="SAM" id="Coils"/>
    </source>
</evidence>
<reference evidence="2 3" key="1">
    <citation type="submission" date="2024-12" db="EMBL/GenBank/DDBJ databases">
        <title>The unique morphological basis and parallel evolutionary history of personate flowers in Penstemon.</title>
        <authorList>
            <person name="Depatie T.H."/>
            <person name="Wessinger C.A."/>
        </authorList>
    </citation>
    <scope>NUCLEOTIDE SEQUENCE [LARGE SCALE GENOMIC DNA]</scope>
    <source>
        <strain evidence="2">WTNN_2</strain>
        <tissue evidence="2">Leaf</tissue>
    </source>
</reference>
<dbReference type="PANTHER" id="PTHR33070:SF129">
    <property type="entry name" value="DUF241 DOMAIN PROTEIN"/>
    <property type="match status" value="1"/>
</dbReference>
<feature type="coiled-coil region" evidence="1">
    <location>
        <begin position="227"/>
        <end position="261"/>
    </location>
</feature>
<gene>
    <name evidence="2" type="ORF">ACJIZ3_024729</name>
</gene>
<dbReference type="Pfam" id="PF03087">
    <property type="entry name" value="BPS1"/>
    <property type="match status" value="3"/>
</dbReference>
<evidence type="ECO:0000313" key="2">
    <source>
        <dbReference type="EMBL" id="KAL3840138.1"/>
    </source>
</evidence>
<protein>
    <submittedName>
        <fullName evidence="2">Uncharacterized protein</fullName>
    </submittedName>
</protein>
<keyword evidence="3" id="KW-1185">Reference proteome</keyword>
<dbReference type="AlphaFoldDB" id="A0ABD3TVZ1"/>
<organism evidence="2 3">
    <name type="scientific">Penstemon smallii</name>
    <dbReference type="NCBI Taxonomy" id="265156"/>
    <lineage>
        <taxon>Eukaryota</taxon>
        <taxon>Viridiplantae</taxon>
        <taxon>Streptophyta</taxon>
        <taxon>Embryophyta</taxon>
        <taxon>Tracheophyta</taxon>
        <taxon>Spermatophyta</taxon>
        <taxon>Magnoliopsida</taxon>
        <taxon>eudicotyledons</taxon>
        <taxon>Gunneridae</taxon>
        <taxon>Pentapetalae</taxon>
        <taxon>asterids</taxon>
        <taxon>lamiids</taxon>
        <taxon>Lamiales</taxon>
        <taxon>Plantaginaceae</taxon>
        <taxon>Cheloneae</taxon>
        <taxon>Penstemon</taxon>
    </lineage>
</organism>
<evidence type="ECO:0000313" key="3">
    <source>
        <dbReference type="Proteomes" id="UP001634393"/>
    </source>
</evidence>
<dbReference type="PANTHER" id="PTHR33070">
    <property type="entry name" value="OS06G0725500 PROTEIN"/>
    <property type="match status" value="1"/>
</dbReference>
<dbReference type="Proteomes" id="UP001634393">
    <property type="component" value="Unassembled WGS sequence"/>
</dbReference>
<dbReference type="EMBL" id="JBJXBP010000003">
    <property type="protein sequence ID" value="KAL3840138.1"/>
    <property type="molecule type" value="Genomic_DNA"/>
</dbReference>
<name>A0ABD3TVZ1_9LAMI</name>
<proteinExistence type="predicted"/>
<dbReference type="InterPro" id="IPR004320">
    <property type="entry name" value="BPS1_pln"/>
</dbReference>
<keyword evidence="1" id="KW-0175">Coiled coil</keyword>
<sequence>MRHCRSNSFPSTSHPVMDDVENQLCRLNSSDATSTSATSICSNLASLRDLHENINNMIQLPSIQQALYNEQGESWMNELLDGSLSLVDFCGFSRDILCLTKESVQDLESSIRRNRGEDMNAYMTSRKIIIKKVNKCIKNLKSFNQNSTSVLLHKDDDLKAIAIMLQATEALDLSILKSVLALVSGEKKQSKQGSWSLLSNFTSASRVHSEIEQEEDLSLNINKSRTMQSTLKQLKASEMKIQEIEEELEIFFRMMSDVEDQLCRLKSSEATSTSANSICANLASLRDLHENINNLIQMPSIQQALSNEQGERWINELLEGSLSLVDLCEFSRDIVCLTKESVQDLESSIRRNGGEDLNAYVASRKMIVKKLKASEMTIQEIELGLETFFRSLVKTRVTLLNLLEGSLGLVDLCGFSRDIVCLTKESVQDLESSIRRNRGEDMNAYVASRKMIIKKVNKCIKNLKSFNQNSTSLLHKDADLKAIATMLKETEALDLSILKSVLTLVSGEKKQSKQRSWSLFSKSSRVNSEVEQESGSKDFSLNIDKSRTMQNTLKQLKDTETTIHKIELELEIFFRSLVKTRVTLLNVLSI</sequence>
<accession>A0ABD3TVZ1</accession>